<dbReference type="AlphaFoldDB" id="A0A811PTJ0"/>
<dbReference type="Gene3D" id="3.30.200.20">
    <property type="entry name" value="Phosphorylase Kinase, domain 1"/>
    <property type="match status" value="1"/>
</dbReference>
<dbReference type="Gene3D" id="1.10.510.10">
    <property type="entry name" value="Transferase(Phosphotransferase) domain 1"/>
    <property type="match status" value="2"/>
</dbReference>
<organism evidence="2 3">
    <name type="scientific">Miscanthus lutarioriparius</name>
    <dbReference type="NCBI Taxonomy" id="422564"/>
    <lineage>
        <taxon>Eukaryota</taxon>
        <taxon>Viridiplantae</taxon>
        <taxon>Streptophyta</taxon>
        <taxon>Embryophyta</taxon>
        <taxon>Tracheophyta</taxon>
        <taxon>Spermatophyta</taxon>
        <taxon>Magnoliopsida</taxon>
        <taxon>Liliopsida</taxon>
        <taxon>Poales</taxon>
        <taxon>Poaceae</taxon>
        <taxon>PACMAD clade</taxon>
        <taxon>Panicoideae</taxon>
        <taxon>Andropogonodae</taxon>
        <taxon>Andropogoneae</taxon>
        <taxon>Saccharinae</taxon>
        <taxon>Miscanthus</taxon>
    </lineage>
</organism>
<dbReference type="EMBL" id="CAJGYO010000007">
    <property type="protein sequence ID" value="CAD6246886.1"/>
    <property type="molecule type" value="Genomic_DNA"/>
</dbReference>
<evidence type="ECO:0000259" key="1">
    <source>
        <dbReference type="PROSITE" id="PS50011"/>
    </source>
</evidence>
<dbReference type="InterPro" id="IPR000719">
    <property type="entry name" value="Prot_kinase_dom"/>
</dbReference>
<dbReference type="SMART" id="SM00220">
    <property type="entry name" value="S_TKc"/>
    <property type="match status" value="1"/>
</dbReference>
<dbReference type="FunFam" id="1.10.510.10:FF:001019">
    <property type="entry name" value="G-type lectin S-receptor-like serine/threonine-protein kinase B120"/>
    <property type="match status" value="1"/>
</dbReference>
<comment type="caution">
    <text evidence="2">The sequence shown here is derived from an EMBL/GenBank/DDBJ whole genome shotgun (WGS) entry which is preliminary data.</text>
</comment>
<protein>
    <recommendedName>
        <fullName evidence="1">Protein kinase domain-containing protein</fullName>
    </recommendedName>
</protein>
<dbReference type="GO" id="GO:0004672">
    <property type="term" value="F:protein kinase activity"/>
    <property type="evidence" value="ECO:0007669"/>
    <property type="project" value="InterPro"/>
</dbReference>
<dbReference type="InterPro" id="IPR008271">
    <property type="entry name" value="Ser/Thr_kinase_AS"/>
</dbReference>
<dbReference type="SUPFAM" id="SSF56112">
    <property type="entry name" value="Protein kinase-like (PK-like)"/>
    <property type="match status" value="1"/>
</dbReference>
<dbReference type="PANTHER" id="PTHR27006">
    <property type="entry name" value="PROMASTIGOTE SURFACE ANTIGEN PROTEIN PSA"/>
    <property type="match status" value="1"/>
</dbReference>
<dbReference type="PANTHER" id="PTHR27006:SF619">
    <property type="entry name" value="CYSTEINE-RICH RECEPTOR-LIKE PROTEIN KINASE 15"/>
    <property type="match status" value="1"/>
</dbReference>
<dbReference type="OrthoDB" id="4062651at2759"/>
<proteinExistence type="predicted"/>
<dbReference type="InterPro" id="IPR001245">
    <property type="entry name" value="Ser-Thr/Tyr_kinase_cat_dom"/>
</dbReference>
<dbReference type="Proteomes" id="UP000604825">
    <property type="component" value="Unassembled WGS sequence"/>
</dbReference>
<sequence>MSTKGINGDDTRFLIWTGKMIDMERYNQGGETLYIRINKSSGDMTKTKTLEIALPAVTNKQGSTDIRNRLMLGDMSTANEVAGESVELPLYSFREISTATNNFADSTILGQGGFGTVYKGTLGDKEISMKRLCKGSAQGAVEFKNEVALIARLQHRNLVKLLGHCIHANEKLFISEYLPNKSLDVFLFSAARKSLLDWPTRFMIIKGVARGLVYLHQDSRLTVIHRDLKAGNVLLDAEMNPKISDFGVARSFSVNEQQSSTSRVVGTFFGVMLLEIVSGSKVSSTGPVTGSSNLIAYAWRLWKDGNMRNLVDPSIVESCSLGESLRCIHIGLLLVQDNPNARPLMPWVVSSLDNEGIELPQPREPVYFARRHSETGGAGAGQSYVSDLSLGTLEGR</sequence>
<dbReference type="PROSITE" id="PS50011">
    <property type="entry name" value="PROTEIN_KINASE_DOM"/>
    <property type="match status" value="1"/>
</dbReference>
<reference evidence="2" key="1">
    <citation type="submission" date="2020-10" db="EMBL/GenBank/DDBJ databases">
        <authorList>
            <person name="Han B."/>
            <person name="Lu T."/>
            <person name="Zhao Q."/>
            <person name="Huang X."/>
            <person name="Zhao Y."/>
        </authorList>
    </citation>
    <scope>NUCLEOTIDE SEQUENCE</scope>
</reference>
<name>A0A811PTJ0_9POAL</name>
<accession>A0A811PTJ0</accession>
<dbReference type="InterPro" id="IPR011009">
    <property type="entry name" value="Kinase-like_dom_sf"/>
</dbReference>
<gene>
    <name evidence="2" type="ORF">NCGR_LOCUS31122</name>
</gene>
<dbReference type="GO" id="GO:0005524">
    <property type="term" value="F:ATP binding"/>
    <property type="evidence" value="ECO:0007669"/>
    <property type="project" value="InterPro"/>
</dbReference>
<dbReference type="FunFam" id="3.30.200.20:FF:001238">
    <property type="entry name" value="Os08g0179000 protein"/>
    <property type="match status" value="1"/>
</dbReference>
<evidence type="ECO:0000313" key="2">
    <source>
        <dbReference type="EMBL" id="CAD6246886.1"/>
    </source>
</evidence>
<feature type="domain" description="Protein kinase" evidence="1">
    <location>
        <begin position="103"/>
        <end position="396"/>
    </location>
</feature>
<evidence type="ECO:0000313" key="3">
    <source>
        <dbReference type="Proteomes" id="UP000604825"/>
    </source>
</evidence>
<keyword evidence="3" id="KW-1185">Reference proteome</keyword>
<dbReference type="Pfam" id="PF07714">
    <property type="entry name" value="PK_Tyr_Ser-Thr"/>
    <property type="match status" value="1"/>
</dbReference>
<dbReference type="PROSITE" id="PS00108">
    <property type="entry name" value="PROTEIN_KINASE_ST"/>
    <property type="match status" value="1"/>
</dbReference>